<dbReference type="PROSITE" id="PS51118">
    <property type="entry name" value="HTH_HXLR"/>
    <property type="match status" value="1"/>
</dbReference>
<dbReference type="InterPro" id="IPR036388">
    <property type="entry name" value="WH-like_DNA-bd_sf"/>
</dbReference>
<feature type="domain" description="HTH hxlR-type" evidence="4">
    <location>
        <begin position="17"/>
        <end position="115"/>
    </location>
</feature>
<dbReference type="PANTHER" id="PTHR33204">
    <property type="entry name" value="TRANSCRIPTIONAL REGULATOR, MARR FAMILY"/>
    <property type="match status" value="1"/>
</dbReference>
<evidence type="ECO:0000256" key="1">
    <source>
        <dbReference type="ARBA" id="ARBA00023015"/>
    </source>
</evidence>
<dbReference type="EMBL" id="VFML01000001">
    <property type="protein sequence ID" value="TQJ00709.1"/>
    <property type="molecule type" value="Genomic_DNA"/>
</dbReference>
<keyword evidence="6" id="KW-1185">Reference proteome</keyword>
<keyword evidence="1" id="KW-0805">Transcription regulation</keyword>
<proteinExistence type="predicted"/>
<dbReference type="GO" id="GO:0003677">
    <property type="term" value="F:DNA binding"/>
    <property type="evidence" value="ECO:0007669"/>
    <property type="project" value="UniProtKB-KW"/>
</dbReference>
<protein>
    <submittedName>
        <fullName evidence="5">HxlR family transcriptional regulator</fullName>
    </submittedName>
</protein>
<dbReference type="InterPro" id="IPR036390">
    <property type="entry name" value="WH_DNA-bd_sf"/>
</dbReference>
<gene>
    <name evidence="5" type="ORF">FB471_0355</name>
</gene>
<dbReference type="SUPFAM" id="SSF46785">
    <property type="entry name" value="Winged helix' DNA-binding domain"/>
    <property type="match status" value="1"/>
</dbReference>
<name>A0A542DCB6_AMYCI</name>
<evidence type="ECO:0000259" key="4">
    <source>
        <dbReference type="PROSITE" id="PS51118"/>
    </source>
</evidence>
<dbReference type="PANTHER" id="PTHR33204:SF37">
    <property type="entry name" value="HTH-TYPE TRANSCRIPTIONAL REGULATOR YODB"/>
    <property type="match status" value="1"/>
</dbReference>
<reference evidence="5 6" key="1">
    <citation type="submission" date="2019-06" db="EMBL/GenBank/DDBJ databases">
        <title>Sequencing the genomes of 1000 actinobacteria strains.</title>
        <authorList>
            <person name="Klenk H.-P."/>
        </authorList>
    </citation>
    <scope>NUCLEOTIDE SEQUENCE [LARGE SCALE GENOMIC DNA]</scope>
    <source>
        <strain evidence="5 6">DSM 45679</strain>
    </source>
</reference>
<dbReference type="Pfam" id="PF01638">
    <property type="entry name" value="HxlR"/>
    <property type="match status" value="1"/>
</dbReference>
<evidence type="ECO:0000313" key="6">
    <source>
        <dbReference type="Proteomes" id="UP000320876"/>
    </source>
</evidence>
<accession>A0A542DCB6</accession>
<keyword evidence="2" id="KW-0238">DNA-binding</keyword>
<evidence type="ECO:0000313" key="5">
    <source>
        <dbReference type="EMBL" id="TQJ00709.1"/>
    </source>
</evidence>
<dbReference type="Proteomes" id="UP000320876">
    <property type="component" value="Unassembled WGS sequence"/>
</dbReference>
<evidence type="ECO:0000256" key="2">
    <source>
        <dbReference type="ARBA" id="ARBA00023125"/>
    </source>
</evidence>
<keyword evidence="3" id="KW-0804">Transcription</keyword>
<sequence>MSQAEPGIEGDAFNADCPGRTVLNHVTSRWGTLILVSLSEGPMRFSTLRDRIGGISEKMLAQNLRVLARDGFVERTVEPSTPPKVSYALTELGTEVTFYLHGLMGWIRSRVGDIVFAQRHHDAHT</sequence>
<dbReference type="Gene3D" id="1.10.10.10">
    <property type="entry name" value="Winged helix-like DNA-binding domain superfamily/Winged helix DNA-binding domain"/>
    <property type="match status" value="1"/>
</dbReference>
<comment type="caution">
    <text evidence="5">The sequence shown here is derived from an EMBL/GenBank/DDBJ whole genome shotgun (WGS) entry which is preliminary data.</text>
</comment>
<organism evidence="5 6">
    <name type="scientific">Amycolatopsis cihanbeyliensis</name>
    <dbReference type="NCBI Taxonomy" id="1128664"/>
    <lineage>
        <taxon>Bacteria</taxon>
        <taxon>Bacillati</taxon>
        <taxon>Actinomycetota</taxon>
        <taxon>Actinomycetes</taxon>
        <taxon>Pseudonocardiales</taxon>
        <taxon>Pseudonocardiaceae</taxon>
        <taxon>Amycolatopsis</taxon>
    </lineage>
</organism>
<evidence type="ECO:0000256" key="3">
    <source>
        <dbReference type="ARBA" id="ARBA00023163"/>
    </source>
</evidence>
<dbReference type="InterPro" id="IPR002577">
    <property type="entry name" value="HTH_HxlR"/>
</dbReference>
<dbReference type="AlphaFoldDB" id="A0A542DCB6"/>